<dbReference type="STRING" id="7994.ENSAMXP00000054627"/>
<dbReference type="AlphaFoldDB" id="A0A3B1KIU8"/>
<dbReference type="InParanoid" id="A0A3B1KIU8"/>
<dbReference type="Ensembl" id="ENSAMXT00000049847.1">
    <property type="protein sequence ID" value="ENSAMXP00000054627.1"/>
    <property type="gene ID" value="ENSAMXG00000040894.1"/>
</dbReference>
<protein>
    <submittedName>
        <fullName evidence="2">Uncharacterized protein</fullName>
    </submittedName>
</protein>
<feature type="region of interest" description="Disordered" evidence="1">
    <location>
        <begin position="288"/>
        <end position="310"/>
    </location>
</feature>
<dbReference type="Bgee" id="ENSAMXG00000040894">
    <property type="expression patterns" value="Expressed in zone of skin and 9 other cell types or tissues"/>
</dbReference>
<evidence type="ECO:0000313" key="2">
    <source>
        <dbReference type="Ensembl" id="ENSAMXP00000054627.1"/>
    </source>
</evidence>
<feature type="compositionally biased region" description="Polar residues" evidence="1">
    <location>
        <begin position="291"/>
        <end position="306"/>
    </location>
</feature>
<reference evidence="2" key="3">
    <citation type="submission" date="2025-08" db="UniProtKB">
        <authorList>
            <consortium name="Ensembl"/>
        </authorList>
    </citation>
    <scope>IDENTIFICATION</scope>
</reference>
<reference evidence="3" key="1">
    <citation type="submission" date="2013-03" db="EMBL/GenBank/DDBJ databases">
        <authorList>
            <person name="Jeffery W."/>
            <person name="Warren W."/>
            <person name="Wilson R.K."/>
        </authorList>
    </citation>
    <scope>NUCLEOTIDE SEQUENCE</scope>
    <source>
        <strain evidence="3">female</strain>
    </source>
</reference>
<feature type="region of interest" description="Disordered" evidence="1">
    <location>
        <begin position="173"/>
        <end position="237"/>
    </location>
</feature>
<reference evidence="2" key="4">
    <citation type="submission" date="2025-09" db="UniProtKB">
        <authorList>
            <consortium name="Ensembl"/>
        </authorList>
    </citation>
    <scope>IDENTIFICATION</scope>
</reference>
<sequence>MGKPLSRPDCLRQNPSCVGKGEEEDLNIDDCYVPQRSIYDTVRLNEQIDSGSKGSLASRHFVGTLPYSHRTLDMSALCGNGVLASSSAFELRGRLDDRGLFDGLKFNGDVIRVSGTIQGKPRVQGDKKEPLQHRRSWRSFVPANLSEYGSCSGTLCTDQVDQQALVGRVGRGRSVNNSLTSEDDSGLCSPTADRERRKQHSQKRPGPSTRSLSSSEAVHVSGDLQPERSVSSGHEEFPFSPVRDCVRAPAVKYYLAVQENQQFAEPRIIDPSNSEHVVTGCDSPVVESRRVSGSTNRTQNFTQNGQPRMISGYNELPTVELVEDTSSQEEFELLSVVVTQPLETQPLEQHVTKDVESYEYEQRATEIKMADLEEFLLAVERETGVANGLKQTITYVGDEEIEDLLTSLAACSQMDLMGLPSSQVS</sequence>
<evidence type="ECO:0000313" key="3">
    <source>
        <dbReference type="Proteomes" id="UP000018467"/>
    </source>
</evidence>
<dbReference type="GeneTree" id="ENSGT01030000234921"/>
<organism evidence="2 3">
    <name type="scientific">Astyanax mexicanus</name>
    <name type="common">Blind cave fish</name>
    <name type="synonym">Astyanax fasciatus mexicanus</name>
    <dbReference type="NCBI Taxonomy" id="7994"/>
    <lineage>
        <taxon>Eukaryota</taxon>
        <taxon>Metazoa</taxon>
        <taxon>Chordata</taxon>
        <taxon>Craniata</taxon>
        <taxon>Vertebrata</taxon>
        <taxon>Euteleostomi</taxon>
        <taxon>Actinopterygii</taxon>
        <taxon>Neopterygii</taxon>
        <taxon>Teleostei</taxon>
        <taxon>Ostariophysi</taxon>
        <taxon>Characiformes</taxon>
        <taxon>Characoidei</taxon>
        <taxon>Acestrorhamphidae</taxon>
        <taxon>Acestrorhamphinae</taxon>
        <taxon>Astyanax</taxon>
    </lineage>
</organism>
<accession>A0A3B1KIU8</accession>
<keyword evidence="3" id="KW-1185">Reference proteome</keyword>
<dbReference type="Proteomes" id="UP000018467">
    <property type="component" value="Unassembled WGS sequence"/>
</dbReference>
<reference evidence="3" key="2">
    <citation type="journal article" date="2014" name="Nat. Commun.">
        <title>The cavefish genome reveals candidate genes for eye loss.</title>
        <authorList>
            <person name="McGaugh S.E."/>
            <person name="Gross J.B."/>
            <person name="Aken B."/>
            <person name="Blin M."/>
            <person name="Borowsky R."/>
            <person name="Chalopin D."/>
            <person name="Hinaux H."/>
            <person name="Jeffery W.R."/>
            <person name="Keene A."/>
            <person name="Ma L."/>
            <person name="Minx P."/>
            <person name="Murphy D."/>
            <person name="O'Quin K.E."/>
            <person name="Retaux S."/>
            <person name="Rohner N."/>
            <person name="Searle S.M."/>
            <person name="Stahl B.A."/>
            <person name="Tabin C."/>
            <person name="Volff J.N."/>
            <person name="Yoshizawa M."/>
            <person name="Warren W.C."/>
        </authorList>
    </citation>
    <scope>NUCLEOTIDE SEQUENCE [LARGE SCALE GENOMIC DNA]</scope>
    <source>
        <strain evidence="3">female</strain>
    </source>
</reference>
<name>A0A3B1KIU8_ASTMX</name>
<evidence type="ECO:0000256" key="1">
    <source>
        <dbReference type="SAM" id="MobiDB-lite"/>
    </source>
</evidence>
<proteinExistence type="predicted"/>